<evidence type="ECO:0000256" key="3">
    <source>
        <dbReference type="ARBA" id="ARBA00022840"/>
    </source>
</evidence>
<dbReference type="GO" id="GO:0007018">
    <property type="term" value="P:microtubule-based movement"/>
    <property type="evidence" value="ECO:0007669"/>
    <property type="project" value="InterPro"/>
</dbReference>
<feature type="binding site" evidence="5">
    <location>
        <begin position="198"/>
        <end position="205"/>
    </location>
    <ligand>
        <name>ATP</name>
        <dbReference type="ChEBI" id="CHEBI:30616"/>
    </ligand>
</feature>
<dbReference type="Pfam" id="PF00225">
    <property type="entry name" value="Kinesin"/>
    <property type="match status" value="1"/>
</dbReference>
<dbReference type="Gene3D" id="3.40.850.10">
    <property type="entry name" value="Kinesin motor domain"/>
    <property type="match status" value="1"/>
</dbReference>
<keyword evidence="3 5" id="KW-0067">ATP-binding</keyword>
<organism evidence="7 8">
    <name type="scientific">Plutella xylostella</name>
    <name type="common">Diamondback moth</name>
    <name type="synonym">Plutella maculipennis</name>
    <dbReference type="NCBI Taxonomy" id="51655"/>
    <lineage>
        <taxon>Eukaryota</taxon>
        <taxon>Metazoa</taxon>
        <taxon>Ecdysozoa</taxon>
        <taxon>Arthropoda</taxon>
        <taxon>Hexapoda</taxon>
        <taxon>Insecta</taxon>
        <taxon>Pterygota</taxon>
        <taxon>Neoptera</taxon>
        <taxon>Endopterygota</taxon>
        <taxon>Lepidoptera</taxon>
        <taxon>Glossata</taxon>
        <taxon>Ditrysia</taxon>
        <taxon>Yponomeutoidea</taxon>
        <taxon>Plutellidae</taxon>
        <taxon>Plutella</taxon>
    </lineage>
</organism>
<protein>
    <submittedName>
        <fullName evidence="7">(diamondback moth) hypothetical protein</fullName>
    </submittedName>
</protein>
<dbReference type="GO" id="GO:0051231">
    <property type="term" value="P:spindle elongation"/>
    <property type="evidence" value="ECO:0007669"/>
    <property type="project" value="TreeGrafter"/>
</dbReference>
<feature type="domain" description="Kinesin motor" evidence="6">
    <location>
        <begin position="114"/>
        <end position="242"/>
    </location>
</feature>
<dbReference type="SUPFAM" id="SSF52540">
    <property type="entry name" value="P-loop containing nucleoside triphosphate hydrolases"/>
    <property type="match status" value="1"/>
</dbReference>
<dbReference type="PANTHER" id="PTHR47969:SF33">
    <property type="entry name" value="KINESIN-LIKE PROTEIN"/>
    <property type="match status" value="1"/>
</dbReference>
<comment type="subcellular location">
    <subcellularLocation>
        <location evidence="1">Cytoplasm</location>
        <location evidence="1">Cytoskeleton</location>
    </subcellularLocation>
</comment>
<comment type="similarity">
    <text evidence="5">Belongs to the TRAFAC class myosin-kinesin ATPase superfamily. Kinesin family.</text>
</comment>
<dbReference type="PANTHER" id="PTHR47969">
    <property type="entry name" value="CHROMOSOME-ASSOCIATED KINESIN KIF4A-RELATED"/>
    <property type="match status" value="1"/>
</dbReference>
<dbReference type="InterPro" id="IPR027417">
    <property type="entry name" value="P-loop_NTPase"/>
</dbReference>
<evidence type="ECO:0000256" key="5">
    <source>
        <dbReference type="PROSITE-ProRule" id="PRU00283"/>
    </source>
</evidence>
<reference evidence="7" key="1">
    <citation type="submission" date="2020-11" db="EMBL/GenBank/DDBJ databases">
        <authorList>
            <person name="Whiteford S."/>
        </authorList>
    </citation>
    <scope>NUCLEOTIDE SEQUENCE</scope>
</reference>
<dbReference type="InterPro" id="IPR027640">
    <property type="entry name" value="Kinesin-like_fam"/>
</dbReference>
<dbReference type="GO" id="GO:0003777">
    <property type="term" value="F:microtubule motor activity"/>
    <property type="evidence" value="ECO:0007669"/>
    <property type="project" value="InterPro"/>
</dbReference>
<evidence type="ECO:0000256" key="1">
    <source>
        <dbReference type="ARBA" id="ARBA00004245"/>
    </source>
</evidence>
<evidence type="ECO:0000256" key="4">
    <source>
        <dbReference type="ARBA" id="ARBA00023212"/>
    </source>
</evidence>
<gene>
    <name evidence="7" type="ORF">PLXY2_LOCUS2901</name>
</gene>
<dbReference type="InterPro" id="IPR001752">
    <property type="entry name" value="Kinesin_motor_dom"/>
</dbReference>
<keyword evidence="5" id="KW-0505">Motor protein</keyword>
<dbReference type="GO" id="GO:0007052">
    <property type="term" value="P:mitotic spindle organization"/>
    <property type="evidence" value="ECO:0007669"/>
    <property type="project" value="TreeGrafter"/>
</dbReference>
<dbReference type="EMBL" id="CAJHNJ030000007">
    <property type="protein sequence ID" value="CAG9103153.1"/>
    <property type="molecule type" value="Genomic_DNA"/>
</dbReference>
<dbReference type="InterPro" id="IPR036961">
    <property type="entry name" value="Kinesin_motor_dom_sf"/>
</dbReference>
<keyword evidence="4" id="KW-0963">Cytoplasm</keyword>
<sequence length="242" mass="26417">MKYLLSVPRVRPLNNKERGLGGREALQFPGKGQVLCDAGPGQKPKVFSYNDQCQTLIRAVVVRPLNNKERGHGGREAMQFPGKGQVVCDAGPGQKPKATYRSTPLPQILPTLTYLLSVPRVRPLNNKERGLGGREALQFPGKGQVVCDAGPGQKPKVFSYNVVFEPAATQEDIVEYSGIKRLLEMAVEGFSCTAFCYGQTGSGKTHTLTGPPGLVSTYTHTHTDQNIIITHRYLLDIERGLS</sequence>
<keyword evidence="4" id="KW-0206">Cytoskeleton</keyword>
<dbReference type="AlphaFoldDB" id="A0A8S4DQ07"/>
<accession>A0A8S4DQ07</accession>
<name>A0A8S4DQ07_PLUXY</name>
<dbReference type="Proteomes" id="UP000653454">
    <property type="component" value="Unassembled WGS sequence"/>
</dbReference>
<evidence type="ECO:0000259" key="6">
    <source>
        <dbReference type="PROSITE" id="PS50067"/>
    </source>
</evidence>
<evidence type="ECO:0000313" key="8">
    <source>
        <dbReference type="Proteomes" id="UP000653454"/>
    </source>
</evidence>
<dbReference type="PROSITE" id="PS50067">
    <property type="entry name" value="KINESIN_MOTOR_2"/>
    <property type="match status" value="1"/>
</dbReference>
<comment type="caution">
    <text evidence="7">The sequence shown here is derived from an EMBL/GenBank/DDBJ whole genome shotgun (WGS) entry which is preliminary data.</text>
</comment>
<dbReference type="GO" id="GO:0005524">
    <property type="term" value="F:ATP binding"/>
    <property type="evidence" value="ECO:0007669"/>
    <property type="project" value="UniProtKB-UniRule"/>
</dbReference>
<keyword evidence="2 5" id="KW-0547">Nucleotide-binding</keyword>
<proteinExistence type="inferred from homology"/>
<keyword evidence="8" id="KW-1185">Reference proteome</keyword>
<dbReference type="GO" id="GO:0008017">
    <property type="term" value="F:microtubule binding"/>
    <property type="evidence" value="ECO:0007669"/>
    <property type="project" value="InterPro"/>
</dbReference>
<dbReference type="GO" id="GO:0005875">
    <property type="term" value="C:microtubule associated complex"/>
    <property type="evidence" value="ECO:0007669"/>
    <property type="project" value="TreeGrafter"/>
</dbReference>
<evidence type="ECO:0000313" key="7">
    <source>
        <dbReference type="EMBL" id="CAG9103153.1"/>
    </source>
</evidence>
<evidence type="ECO:0000256" key="2">
    <source>
        <dbReference type="ARBA" id="ARBA00022741"/>
    </source>
</evidence>